<name>A0ABY5DKJ5_9GAMM</name>
<sequence length="84" mass="9833">MREIYLALLGQELYSDKRTHQSEDDSLLLCDIRSLCSHWGIDLIMAECERPYRAGKELFVSHVESMKPEEKVMLYQLIKGEVDE</sequence>
<evidence type="ECO:0000313" key="1">
    <source>
        <dbReference type="EMBL" id="UTC24341.1"/>
    </source>
</evidence>
<dbReference type="EMBL" id="CP092900">
    <property type="protein sequence ID" value="UTC24341.1"/>
    <property type="molecule type" value="Genomic_DNA"/>
</dbReference>
<proteinExistence type="predicted"/>
<reference evidence="1 2" key="1">
    <citation type="journal article" date="2022" name="Nat. Microbiol.">
        <title>The microbiome of a bacterivorous marine choanoflagellate contains a resource-demanding obligate bacterial associate.</title>
        <authorList>
            <person name="Needham D.M."/>
            <person name="Poirier C."/>
            <person name="Bachy C."/>
            <person name="George E.E."/>
            <person name="Wilken S."/>
            <person name="Yung C.C.M."/>
            <person name="Limardo A.J."/>
            <person name="Morando M."/>
            <person name="Sudek L."/>
            <person name="Malmstrom R.R."/>
            <person name="Keeling P.J."/>
            <person name="Santoro A.E."/>
            <person name="Worden A.Z."/>
        </authorList>
    </citation>
    <scope>NUCLEOTIDE SEQUENCE [LARGE SCALE GENOMIC DNA]</scope>
    <source>
        <strain evidence="1 2">Comchoano-1</strain>
    </source>
</reference>
<accession>A0ABY5DKJ5</accession>
<dbReference type="Proteomes" id="UP001055955">
    <property type="component" value="Chromosome"/>
</dbReference>
<gene>
    <name evidence="1" type="ORF">MMH89_03800</name>
</gene>
<dbReference type="RefSeq" id="WP_258568125.1">
    <property type="nucleotide sequence ID" value="NZ_CP092900.1"/>
</dbReference>
<keyword evidence="2" id="KW-1185">Reference proteome</keyword>
<evidence type="ECO:0000313" key="2">
    <source>
        <dbReference type="Proteomes" id="UP001055955"/>
    </source>
</evidence>
<organism evidence="1 2">
    <name type="scientific">Candidatus Comchoanobacter bicostacola</name>
    <dbReference type="NCBI Taxonomy" id="2919598"/>
    <lineage>
        <taxon>Bacteria</taxon>
        <taxon>Pseudomonadati</taxon>
        <taxon>Pseudomonadota</taxon>
        <taxon>Gammaproteobacteria</taxon>
        <taxon>Candidatus Comchoanobacterales</taxon>
        <taxon>Candidatus Comchoanobacteraceae</taxon>
        <taxon>Candidatus Comchoanobacter</taxon>
    </lineage>
</organism>
<protein>
    <submittedName>
        <fullName evidence="1">Uncharacterized protein</fullName>
    </submittedName>
</protein>